<accession>A0A0L0D875</accession>
<dbReference type="eggNOG" id="KOG2443">
    <property type="taxonomic scope" value="Eukaryota"/>
</dbReference>
<feature type="transmembrane region" description="Helical" evidence="7">
    <location>
        <begin position="255"/>
        <end position="276"/>
    </location>
</feature>
<feature type="transmembrane region" description="Helical" evidence="7">
    <location>
        <begin position="77"/>
        <end position="97"/>
    </location>
</feature>
<comment type="subcellular location">
    <subcellularLocation>
        <location evidence="1">Endomembrane system</location>
        <topology evidence="1">Multi-pass membrane protein</topology>
    </subcellularLocation>
</comment>
<keyword evidence="3 7" id="KW-0812">Transmembrane</keyword>
<dbReference type="Pfam" id="PF04258">
    <property type="entry name" value="Peptidase_A22B"/>
    <property type="match status" value="1"/>
</dbReference>
<reference evidence="8 9" key="1">
    <citation type="submission" date="2010-05" db="EMBL/GenBank/DDBJ databases">
        <title>The Genome Sequence of Thecamonas trahens ATCC 50062.</title>
        <authorList>
            <consortium name="The Broad Institute Genome Sequencing Platform"/>
            <person name="Russ C."/>
            <person name="Cuomo C."/>
            <person name="Shea T."/>
            <person name="Young S.K."/>
            <person name="Zeng Q."/>
            <person name="Koehrsen M."/>
            <person name="Haas B."/>
            <person name="Borodovsky M."/>
            <person name="Guigo R."/>
            <person name="Alvarado L."/>
            <person name="Berlin A."/>
            <person name="Bochicchio J."/>
            <person name="Borenstein D."/>
            <person name="Chapman S."/>
            <person name="Chen Z."/>
            <person name="Freedman E."/>
            <person name="Gellesch M."/>
            <person name="Goldberg J."/>
            <person name="Griggs A."/>
            <person name="Gujja S."/>
            <person name="Heilman E."/>
            <person name="Heiman D."/>
            <person name="Hepburn T."/>
            <person name="Howarth C."/>
            <person name="Jen D."/>
            <person name="Larson L."/>
            <person name="Mehta T."/>
            <person name="Park D."/>
            <person name="Pearson M."/>
            <person name="Roberts A."/>
            <person name="Saif S."/>
            <person name="Shenoy N."/>
            <person name="Sisk P."/>
            <person name="Stolte C."/>
            <person name="Sykes S."/>
            <person name="Thomson T."/>
            <person name="Walk T."/>
            <person name="White J."/>
            <person name="Yandava C."/>
            <person name="Burger G."/>
            <person name="Gray M.W."/>
            <person name="Holland P.W.H."/>
            <person name="King N."/>
            <person name="Lang F.B.F."/>
            <person name="Roger A.J."/>
            <person name="Ruiz-Trillo I."/>
            <person name="Lander E."/>
            <person name="Nusbaum C."/>
        </authorList>
    </citation>
    <scope>NUCLEOTIDE SEQUENCE [LARGE SCALE GENOMIC DNA]</scope>
    <source>
        <strain evidence="8 9">ATCC 50062</strain>
    </source>
</reference>
<evidence type="ECO:0000256" key="6">
    <source>
        <dbReference type="ARBA" id="ARBA00023136"/>
    </source>
</evidence>
<name>A0A0L0D875_THETB</name>
<protein>
    <submittedName>
        <fullName evidence="8">Signal peptide peptidase 3</fullName>
    </submittedName>
</protein>
<dbReference type="GO" id="GO:0098553">
    <property type="term" value="C:lumenal side of endoplasmic reticulum membrane"/>
    <property type="evidence" value="ECO:0007669"/>
    <property type="project" value="TreeGrafter"/>
</dbReference>
<evidence type="ECO:0000256" key="2">
    <source>
        <dbReference type="ARBA" id="ARBA00006859"/>
    </source>
</evidence>
<evidence type="ECO:0000256" key="4">
    <source>
        <dbReference type="ARBA" id="ARBA00022801"/>
    </source>
</evidence>
<dbReference type="GO" id="GO:0098554">
    <property type="term" value="C:cytoplasmic side of endoplasmic reticulum membrane"/>
    <property type="evidence" value="ECO:0007669"/>
    <property type="project" value="TreeGrafter"/>
</dbReference>
<feature type="transmembrane region" description="Helical" evidence="7">
    <location>
        <begin position="178"/>
        <end position="196"/>
    </location>
</feature>
<dbReference type="Proteomes" id="UP000054408">
    <property type="component" value="Unassembled WGS sequence"/>
</dbReference>
<dbReference type="OrthoDB" id="29661at2759"/>
<dbReference type="SMART" id="SM00730">
    <property type="entry name" value="PSN"/>
    <property type="match status" value="1"/>
</dbReference>
<feature type="transmembrane region" description="Helical" evidence="7">
    <location>
        <begin position="321"/>
        <end position="339"/>
    </location>
</feature>
<keyword evidence="6 7" id="KW-0472">Membrane</keyword>
<evidence type="ECO:0000313" key="9">
    <source>
        <dbReference type="Proteomes" id="UP000054408"/>
    </source>
</evidence>
<keyword evidence="9" id="KW-1185">Reference proteome</keyword>
<feature type="transmembrane region" description="Helical" evidence="7">
    <location>
        <begin position="104"/>
        <end position="127"/>
    </location>
</feature>
<evidence type="ECO:0000313" key="8">
    <source>
        <dbReference type="EMBL" id="KNC48544.1"/>
    </source>
</evidence>
<dbReference type="RefSeq" id="XP_013758651.1">
    <property type="nucleotide sequence ID" value="XM_013903197.1"/>
</dbReference>
<comment type="similarity">
    <text evidence="2">Belongs to the peptidase A22B family.</text>
</comment>
<keyword evidence="4" id="KW-0378">Hydrolase</keyword>
<proteinExistence type="inferred from homology"/>
<dbReference type="EMBL" id="GL349451">
    <property type="protein sequence ID" value="KNC48544.1"/>
    <property type="molecule type" value="Genomic_DNA"/>
</dbReference>
<dbReference type="GO" id="GO:0030660">
    <property type="term" value="C:Golgi-associated vesicle membrane"/>
    <property type="evidence" value="ECO:0007669"/>
    <property type="project" value="TreeGrafter"/>
</dbReference>
<evidence type="ECO:0000256" key="7">
    <source>
        <dbReference type="SAM" id="Phobius"/>
    </source>
</evidence>
<dbReference type="PANTHER" id="PTHR12174">
    <property type="entry name" value="SIGNAL PEPTIDE PEPTIDASE"/>
    <property type="match status" value="1"/>
</dbReference>
<dbReference type="GeneID" id="25564499"/>
<dbReference type="GO" id="GO:0033619">
    <property type="term" value="P:membrane protein proteolysis"/>
    <property type="evidence" value="ECO:0007669"/>
    <property type="project" value="TreeGrafter"/>
</dbReference>
<dbReference type="PROSITE" id="PS51257">
    <property type="entry name" value="PROKAR_LIPOPROTEIN"/>
    <property type="match status" value="1"/>
</dbReference>
<gene>
    <name evidence="8" type="ORF">AMSG_04989</name>
</gene>
<organism evidence="8 9">
    <name type="scientific">Thecamonas trahens ATCC 50062</name>
    <dbReference type="NCBI Taxonomy" id="461836"/>
    <lineage>
        <taxon>Eukaryota</taxon>
        <taxon>Apusozoa</taxon>
        <taxon>Apusomonadida</taxon>
        <taxon>Apusomonadidae</taxon>
        <taxon>Thecamonas</taxon>
    </lineage>
</organism>
<evidence type="ECO:0000256" key="3">
    <source>
        <dbReference type="ARBA" id="ARBA00022692"/>
    </source>
</evidence>
<dbReference type="GO" id="GO:0006465">
    <property type="term" value="P:signal peptide processing"/>
    <property type="evidence" value="ECO:0007669"/>
    <property type="project" value="TreeGrafter"/>
</dbReference>
<feature type="transmembrane region" description="Helical" evidence="7">
    <location>
        <begin position="50"/>
        <end position="71"/>
    </location>
</feature>
<dbReference type="InterPro" id="IPR006639">
    <property type="entry name" value="Preselin/SPP"/>
</dbReference>
<feature type="transmembrane region" description="Helical" evidence="7">
    <location>
        <begin position="147"/>
        <end position="171"/>
    </location>
</feature>
<evidence type="ECO:0000256" key="5">
    <source>
        <dbReference type="ARBA" id="ARBA00022989"/>
    </source>
</evidence>
<feature type="transmembrane region" description="Helical" evidence="7">
    <location>
        <begin position="20"/>
        <end position="38"/>
    </location>
</feature>
<dbReference type="PANTHER" id="PTHR12174:SF22">
    <property type="entry name" value="SIGNAL PEPTIDE PEPTIDASE-LIKE 3"/>
    <property type="match status" value="1"/>
</dbReference>
<dbReference type="GO" id="GO:0042500">
    <property type="term" value="F:aspartic endopeptidase activity, intramembrane cleaving"/>
    <property type="evidence" value="ECO:0007669"/>
    <property type="project" value="InterPro"/>
</dbReference>
<evidence type="ECO:0000256" key="1">
    <source>
        <dbReference type="ARBA" id="ARBA00004127"/>
    </source>
</evidence>
<feature type="transmembrane region" description="Helical" evidence="7">
    <location>
        <begin position="288"/>
        <end position="309"/>
    </location>
</feature>
<dbReference type="InterPro" id="IPR007369">
    <property type="entry name" value="Peptidase_A22B_SPP"/>
</dbReference>
<dbReference type="AlphaFoldDB" id="A0A0L0D875"/>
<keyword evidence="5 7" id="KW-1133">Transmembrane helix</keyword>
<sequence length="360" mass="37861">MEMSKVAVEAVVEVASDVTVHGMIAFATACVGYAAVSATRADAAAESSRAMMEMLTTGAVDGTSALVFPLMLSAMLLAMYFLFAYIGVFVALVAIGYAVAGLILFLHAAIVAAGWAPLMALASPLPIPPWPLPRGYVALGLALAAGWLGYGGWVLNNALAAGMVVLVVTLMRLPNLKIGYALLLGLVVFDVAWVFYSAPVFGDNVMVKVATSEAVNPARTVATSLSLPGRLLAYIPRKLPMINKLVVPYSDGRGYAMLGLGDLALPGVLLAFGLRMDRKLGKRVRPSLSLRTYFGCALAAYYAGLWLALVASRMMRHPQPALLYLVPATLAAISLRGLVAGELRALWQAKPLVAADGPPV</sequence>